<accession>A0ABN8HA66</accession>
<gene>
    <name evidence="1" type="ORF">PAECIP111891_06728</name>
</gene>
<keyword evidence="2" id="KW-1185">Reference proteome</keyword>
<dbReference type="RefSeq" id="WP_236293101.1">
    <property type="nucleotide sequence ID" value="NZ_CAKMMW010000038.1"/>
</dbReference>
<dbReference type="Pfam" id="PF04860">
    <property type="entry name" value="Phage_portal"/>
    <property type="match status" value="1"/>
</dbReference>
<comment type="caution">
    <text evidence="1">The sequence shown here is derived from an EMBL/GenBank/DDBJ whole genome shotgun (WGS) entry which is preliminary data.</text>
</comment>
<proteinExistence type="predicted"/>
<dbReference type="Proteomes" id="UP000838821">
    <property type="component" value="Unassembled WGS sequence"/>
</dbReference>
<sequence>MNIWQRARVAWNVIRNNVNAVSDGNFSKWFRGGKSIFQWGKSGQLASNETIFAAISRLSNSLSTLPLKLYRDFKPVETDVSDKISNAPNNNMTSFDFIRTIETHRNVHGNGYALKMYGKAHQLEQLLILDPTRVTPIVEVDSGDLWYEVDGEKGRYYIHNLDMIHVKHIHTIQNGYKGISPIDVLKNTIDFDREVREFSLSQMEGAIHASFILKYAAHIGKEKKAEVIANFKDFYKDNGGVLIQESGIEIEPIEKKFIDTKVFEVEKITRSRVATVFNMPVSMLGETDGASYSSMEQMSLEYVTYTLLAIVRQYEQEFNRKLLTTQERRSGLYYKFNVGALLRADTATQMEAFFKAVRSGIYKPNEVRAFLEQPPEPGGEKLYISGDLYPIDTPIEQRKGVNTKNE</sequence>
<organism evidence="1 2">
    <name type="scientific">Paenibacillus allorhizoplanae</name>
    <dbReference type="NCBI Taxonomy" id="2905648"/>
    <lineage>
        <taxon>Bacteria</taxon>
        <taxon>Bacillati</taxon>
        <taxon>Bacillota</taxon>
        <taxon>Bacilli</taxon>
        <taxon>Bacillales</taxon>
        <taxon>Paenibacillaceae</taxon>
        <taxon>Paenibacillus</taxon>
    </lineage>
</organism>
<dbReference type="InterPro" id="IPR006427">
    <property type="entry name" value="Portal_HK97"/>
</dbReference>
<dbReference type="NCBIfam" id="TIGR01537">
    <property type="entry name" value="portal_HK97"/>
    <property type="match status" value="1"/>
</dbReference>
<dbReference type="EMBL" id="CAKMMW010000038">
    <property type="protein sequence ID" value="CAH1230703.1"/>
    <property type="molecule type" value="Genomic_DNA"/>
</dbReference>
<reference evidence="1" key="1">
    <citation type="submission" date="2022-01" db="EMBL/GenBank/DDBJ databases">
        <authorList>
            <person name="Criscuolo A."/>
        </authorList>
    </citation>
    <scope>NUCLEOTIDE SEQUENCE</scope>
    <source>
        <strain evidence="1">CIP111891</strain>
    </source>
</reference>
<name>A0ABN8HA66_9BACL</name>
<evidence type="ECO:0000313" key="1">
    <source>
        <dbReference type="EMBL" id="CAH1230703.1"/>
    </source>
</evidence>
<evidence type="ECO:0000313" key="2">
    <source>
        <dbReference type="Proteomes" id="UP000838821"/>
    </source>
</evidence>
<evidence type="ECO:0008006" key="3">
    <source>
        <dbReference type="Google" id="ProtNLM"/>
    </source>
</evidence>
<protein>
    <recommendedName>
        <fullName evidence="3">Phage portal protein</fullName>
    </recommendedName>
</protein>
<dbReference type="InterPro" id="IPR006944">
    <property type="entry name" value="Phage/GTA_portal"/>
</dbReference>